<dbReference type="NCBIfam" id="TIGR03167">
    <property type="entry name" value="tRNA_sel_U_synt"/>
    <property type="match status" value="1"/>
</dbReference>
<dbReference type="GO" id="GO:0043828">
    <property type="term" value="F:tRNA 2-selenouridine synthase activity"/>
    <property type="evidence" value="ECO:0007669"/>
    <property type="project" value="InterPro"/>
</dbReference>
<dbReference type="PANTHER" id="PTHR30401:SF0">
    <property type="entry name" value="TRNA 2-SELENOURIDINE SYNTHASE"/>
    <property type="match status" value="1"/>
</dbReference>
<dbReference type="PANTHER" id="PTHR30401">
    <property type="entry name" value="TRNA 2-SELENOURIDINE SYNTHASE"/>
    <property type="match status" value="1"/>
</dbReference>
<sequence length="359" mass="40436">MMVQDITIEELLKIKDIVLLDVRSEGEYEEATIPGALNLPLFSNEERAMIGTTYVQVSPALAKEQGLAIAGPKLDGLYNQARQWSKGRPVVLFCWRGGMRSKSLATVLGLMGLPVYRLQGGYKAYRHLVHDYFSREFPFKVVVLRGNTGVGKTELLKRLRADGYPAIDLESLANNRGSVFGSVGLGSGPSQKSFEAALYEELRMLADFPYIIVECESKRIGRINLPTNVYEAMKMGPQILIYDSVQHRVERLIKEYTQYPHADLEIKSALGRLTKNLGHKTIAQYSALLEQGNLEEFTEGMLKYYDALYAYPNHPSNDYDDSISNEDPEKGIKELEDYLDQWSGILRRTTLFGICDTAK</sequence>
<dbReference type="EMBL" id="AFZX01000070">
    <property type="protein sequence ID" value="EHL06526.1"/>
    <property type="molecule type" value="Genomic_DNA"/>
</dbReference>
<dbReference type="InterPro" id="IPR027417">
    <property type="entry name" value="P-loop_NTPase"/>
</dbReference>
<keyword evidence="1" id="KW-0711">Selenium</keyword>
<dbReference type="RefSeq" id="WP_005812887.1">
    <property type="nucleotide sequence ID" value="NZ_JH414474.1"/>
</dbReference>
<evidence type="ECO:0000313" key="4">
    <source>
        <dbReference type="Proteomes" id="UP000004416"/>
    </source>
</evidence>
<dbReference type="HOGENOM" id="CLU_043456_0_0_9"/>
<gene>
    <name evidence="3" type="ORF">HMPREF0322_02796</name>
</gene>
<reference evidence="3 4" key="1">
    <citation type="submission" date="2011-08" db="EMBL/GenBank/DDBJ databases">
        <authorList>
            <person name="Weinstock G."/>
            <person name="Sodergren E."/>
            <person name="Clifton S."/>
            <person name="Fulton L."/>
            <person name="Fulton B."/>
            <person name="Courtney L."/>
            <person name="Fronick C."/>
            <person name="Harrison M."/>
            <person name="Strong C."/>
            <person name="Farmer C."/>
            <person name="Delahaunty K."/>
            <person name="Markovic C."/>
            <person name="Hall O."/>
            <person name="Minx P."/>
            <person name="Tomlinson C."/>
            <person name="Mitreva M."/>
            <person name="Hou S."/>
            <person name="Chen J."/>
            <person name="Wollam A."/>
            <person name="Pepin K.H."/>
            <person name="Johnson M."/>
            <person name="Bhonagiri V."/>
            <person name="Zhang X."/>
            <person name="Suruliraj S."/>
            <person name="Warren W."/>
            <person name="Chinwalla A."/>
            <person name="Mardis E.R."/>
            <person name="Wilson R.K."/>
        </authorList>
    </citation>
    <scope>NUCLEOTIDE SEQUENCE [LARGE SCALE GENOMIC DNA]</scope>
    <source>
        <strain evidence="3 4">DP7</strain>
    </source>
</reference>
<evidence type="ECO:0000313" key="3">
    <source>
        <dbReference type="EMBL" id="EHL06526.1"/>
    </source>
</evidence>
<organism evidence="3 4">
    <name type="scientific">Desulfitobacterium hafniense DP7</name>
    <dbReference type="NCBI Taxonomy" id="537010"/>
    <lineage>
        <taxon>Bacteria</taxon>
        <taxon>Bacillati</taxon>
        <taxon>Bacillota</taxon>
        <taxon>Clostridia</taxon>
        <taxon>Eubacteriales</taxon>
        <taxon>Desulfitobacteriaceae</taxon>
        <taxon>Desulfitobacterium</taxon>
    </lineage>
</organism>
<evidence type="ECO:0000256" key="1">
    <source>
        <dbReference type="ARBA" id="ARBA00023266"/>
    </source>
</evidence>
<dbReference type="Pfam" id="PF26341">
    <property type="entry name" value="AAA_SelU"/>
    <property type="match status" value="1"/>
</dbReference>
<dbReference type="Proteomes" id="UP000004416">
    <property type="component" value="Unassembled WGS sequence"/>
</dbReference>
<dbReference type="InterPro" id="IPR058840">
    <property type="entry name" value="AAA_SelU"/>
</dbReference>
<dbReference type="NCBIfam" id="NF008752">
    <property type="entry name" value="PRK11784.1-4"/>
    <property type="match status" value="1"/>
</dbReference>
<dbReference type="InterPro" id="IPR036873">
    <property type="entry name" value="Rhodanese-like_dom_sf"/>
</dbReference>
<evidence type="ECO:0000259" key="2">
    <source>
        <dbReference type="PROSITE" id="PS50206"/>
    </source>
</evidence>
<feature type="domain" description="Rhodanese" evidence="2">
    <location>
        <begin position="13"/>
        <end position="134"/>
    </location>
</feature>
<dbReference type="GO" id="GO:0002098">
    <property type="term" value="P:tRNA wobble uridine modification"/>
    <property type="evidence" value="ECO:0007669"/>
    <property type="project" value="InterPro"/>
</dbReference>
<comment type="caution">
    <text evidence="3">The sequence shown here is derived from an EMBL/GenBank/DDBJ whole genome shotgun (WGS) entry which is preliminary data.</text>
</comment>
<proteinExistence type="predicted"/>
<protein>
    <submittedName>
        <fullName evidence="3">tRNA 2-selenouridine synthase</fullName>
    </submittedName>
</protein>
<dbReference type="InterPro" id="IPR001763">
    <property type="entry name" value="Rhodanese-like_dom"/>
</dbReference>
<dbReference type="PATRIC" id="fig|537010.4.peg.2621"/>
<dbReference type="SMART" id="SM00450">
    <property type="entry name" value="RHOD"/>
    <property type="match status" value="1"/>
</dbReference>
<accession>G9XP98</accession>
<dbReference type="AlphaFoldDB" id="G9XP98"/>
<dbReference type="InterPro" id="IPR017582">
    <property type="entry name" value="SelU"/>
</dbReference>
<dbReference type="SUPFAM" id="SSF52540">
    <property type="entry name" value="P-loop containing nucleoside triphosphate hydrolases"/>
    <property type="match status" value="1"/>
</dbReference>
<dbReference type="PROSITE" id="PS50206">
    <property type="entry name" value="RHODANESE_3"/>
    <property type="match status" value="1"/>
</dbReference>
<dbReference type="Pfam" id="PF00581">
    <property type="entry name" value="Rhodanese"/>
    <property type="match status" value="1"/>
</dbReference>
<dbReference type="Gene3D" id="3.40.250.10">
    <property type="entry name" value="Rhodanese-like domain"/>
    <property type="match status" value="1"/>
</dbReference>
<dbReference type="NCBIfam" id="NF008750">
    <property type="entry name" value="PRK11784.1-2"/>
    <property type="match status" value="1"/>
</dbReference>
<dbReference type="SUPFAM" id="SSF52821">
    <property type="entry name" value="Rhodanese/Cell cycle control phosphatase"/>
    <property type="match status" value="1"/>
</dbReference>
<name>G9XP98_DESHA</name>